<dbReference type="PANTHER" id="PTHR33217:SF7">
    <property type="entry name" value="TRANSPOSASE FOR INSERTION SEQUENCE ELEMENT IS1081"/>
    <property type="match status" value="1"/>
</dbReference>
<feature type="compositionally biased region" description="Polar residues" evidence="7">
    <location>
        <begin position="85"/>
        <end position="106"/>
    </location>
</feature>
<evidence type="ECO:0000256" key="3">
    <source>
        <dbReference type="ARBA" id="ARBA00022578"/>
    </source>
</evidence>
<evidence type="ECO:0000256" key="5">
    <source>
        <dbReference type="ARBA" id="ARBA00023172"/>
    </source>
</evidence>
<keyword evidence="5 6" id="KW-0233">DNA recombination</keyword>
<feature type="region of interest" description="Disordered" evidence="7">
    <location>
        <begin position="73"/>
        <end position="106"/>
    </location>
</feature>
<dbReference type="GO" id="GO:0006313">
    <property type="term" value="P:DNA transposition"/>
    <property type="evidence" value="ECO:0007669"/>
    <property type="project" value="UniProtKB-UniRule"/>
</dbReference>
<keyword evidence="3 6" id="KW-0815">Transposition</keyword>
<evidence type="ECO:0000256" key="4">
    <source>
        <dbReference type="ARBA" id="ARBA00023125"/>
    </source>
</evidence>
<dbReference type="EMBL" id="CADCUO010000036">
    <property type="protein sequence ID" value="CAA9375845.1"/>
    <property type="molecule type" value="Genomic_DNA"/>
</dbReference>
<dbReference type="AlphaFoldDB" id="A0A6J4N2W2"/>
<accession>A0A6J4N2W2</accession>
<name>A0A6J4N2W2_9ACTN</name>
<dbReference type="PANTHER" id="PTHR33217">
    <property type="entry name" value="TRANSPOSASE FOR INSERTION SEQUENCE ELEMENT IS1081"/>
    <property type="match status" value="1"/>
</dbReference>
<evidence type="ECO:0000256" key="2">
    <source>
        <dbReference type="ARBA" id="ARBA00010961"/>
    </source>
</evidence>
<keyword evidence="4 6" id="KW-0238">DNA-binding</keyword>
<dbReference type="GO" id="GO:0004803">
    <property type="term" value="F:transposase activity"/>
    <property type="evidence" value="ECO:0007669"/>
    <property type="project" value="UniProtKB-UniRule"/>
</dbReference>
<keyword evidence="6" id="KW-0814">Transposable element</keyword>
<proteinExistence type="inferred from homology"/>
<reference evidence="8" key="1">
    <citation type="submission" date="2020-02" db="EMBL/GenBank/DDBJ databases">
        <authorList>
            <person name="Meier V. D."/>
        </authorList>
    </citation>
    <scope>NUCLEOTIDE SEQUENCE</scope>
    <source>
        <strain evidence="8">AVDCRST_MAG75</strain>
    </source>
</reference>
<organism evidence="8">
    <name type="scientific">uncultured Propionibacteriaceae bacterium</name>
    <dbReference type="NCBI Taxonomy" id="257457"/>
    <lineage>
        <taxon>Bacteria</taxon>
        <taxon>Bacillati</taxon>
        <taxon>Actinomycetota</taxon>
        <taxon>Actinomycetes</taxon>
        <taxon>Propionibacteriales</taxon>
        <taxon>Propionibacteriaceae</taxon>
        <taxon>environmental samples</taxon>
    </lineage>
</organism>
<dbReference type="GO" id="GO:0003677">
    <property type="term" value="F:DNA binding"/>
    <property type="evidence" value="ECO:0007669"/>
    <property type="project" value="UniProtKB-UniRule"/>
</dbReference>
<evidence type="ECO:0000256" key="1">
    <source>
        <dbReference type="ARBA" id="ARBA00002190"/>
    </source>
</evidence>
<dbReference type="Pfam" id="PF00872">
    <property type="entry name" value="Transposase_mut"/>
    <property type="match status" value="1"/>
</dbReference>
<evidence type="ECO:0000256" key="6">
    <source>
        <dbReference type="RuleBase" id="RU365089"/>
    </source>
</evidence>
<dbReference type="InterPro" id="IPR001207">
    <property type="entry name" value="Transposase_mutator"/>
</dbReference>
<comment type="function">
    <text evidence="1 6">Required for the transposition of the insertion element.</text>
</comment>
<evidence type="ECO:0000256" key="7">
    <source>
        <dbReference type="SAM" id="MobiDB-lite"/>
    </source>
</evidence>
<evidence type="ECO:0000313" key="8">
    <source>
        <dbReference type="EMBL" id="CAA9375845.1"/>
    </source>
</evidence>
<gene>
    <name evidence="8" type="ORF">AVDCRST_MAG75-521</name>
</gene>
<protein>
    <recommendedName>
        <fullName evidence="6">Mutator family transposase</fullName>
    </recommendedName>
</protein>
<sequence>MAVRVLRTLRERGLSGVRLVISDQHAGLVATLGRQSQGVAHQRCRVHFARDLLALVPKSKDMVASVFRTAFSQPDAAAAPKPGTRSVTNTPPRDPWPTSTRPPILE</sequence>
<comment type="similarity">
    <text evidence="2 6">Belongs to the transposase mutator family.</text>
</comment>